<protein>
    <recommendedName>
        <fullName evidence="4">E1B 55 kDa protein</fullName>
    </recommendedName>
    <alternativeName>
        <fullName evidence="8">E1B protein, large T-antigen</fullName>
    </alternativeName>
    <alternativeName>
        <fullName evidence="9">E1B-495R</fullName>
    </alternativeName>
</protein>
<evidence type="ECO:0000256" key="11">
    <source>
        <dbReference type="ARBA" id="ARBA00046912"/>
    </source>
</evidence>
<dbReference type="InterPro" id="IPR011050">
    <property type="entry name" value="Pectin_lyase_fold/virulence"/>
</dbReference>
<proteinExistence type="inferred from homology"/>
<feature type="region of interest" description="Disordered" evidence="12">
    <location>
        <begin position="1"/>
        <end position="92"/>
    </location>
</feature>
<evidence type="ECO:0000256" key="6">
    <source>
        <dbReference type="ARBA" id="ARBA00023200"/>
    </source>
</evidence>
<feature type="compositionally biased region" description="Low complexity" evidence="12">
    <location>
        <begin position="36"/>
        <end position="55"/>
    </location>
</feature>
<evidence type="ECO:0000313" key="14">
    <source>
        <dbReference type="Proteomes" id="UP000115749"/>
    </source>
</evidence>
<keyword evidence="6" id="KW-1035">Host cytoplasm</keyword>
<comment type="similarity">
    <text evidence="3">Belongs to the adenoviridae E1B 55 kDa protein family.</text>
</comment>
<evidence type="ECO:0000256" key="8">
    <source>
        <dbReference type="ARBA" id="ARBA00030428"/>
    </source>
</evidence>
<evidence type="ECO:0000256" key="3">
    <source>
        <dbReference type="ARBA" id="ARBA00008605"/>
    </source>
</evidence>
<dbReference type="GO" id="GO:0042025">
    <property type="term" value="C:host cell nucleus"/>
    <property type="evidence" value="ECO:0007669"/>
    <property type="project" value="UniProtKB-SubCell"/>
</dbReference>
<dbReference type="GO" id="GO:0052150">
    <property type="term" value="P:symbiont-mediated perturbation of host apoptosis"/>
    <property type="evidence" value="ECO:0007669"/>
    <property type="project" value="UniProtKB-KW"/>
</dbReference>
<dbReference type="Proteomes" id="UP000115749">
    <property type="component" value="Segment"/>
</dbReference>
<evidence type="ECO:0000256" key="4">
    <source>
        <dbReference type="ARBA" id="ARBA00022118"/>
    </source>
</evidence>
<evidence type="ECO:0000256" key="12">
    <source>
        <dbReference type="SAM" id="MobiDB-lite"/>
    </source>
</evidence>
<feature type="compositionally biased region" description="Basic and acidic residues" evidence="12">
    <location>
        <begin position="64"/>
        <end position="73"/>
    </location>
</feature>
<evidence type="ECO:0000256" key="7">
    <source>
        <dbReference type="ARBA" id="ARBA00023323"/>
    </source>
</evidence>
<comment type="subunit">
    <text evidence="11">Interacts with host PML-4 and PML-5; this interaction promotes efficient subnuclear targeting of E1B-55K to PML nuclear bodies. Interacts with E4-ORF3 protein. Interacts with E4-ORF6 protein.</text>
</comment>
<dbReference type="GO" id="GO:0030430">
    <property type="term" value="C:host cell cytoplasm"/>
    <property type="evidence" value="ECO:0007669"/>
    <property type="project" value="UniProtKB-SubCell"/>
</dbReference>
<dbReference type="EMBL" id="JQ776547">
    <property type="protein sequence ID" value="AFG19584.1"/>
    <property type="molecule type" value="Genomic_DNA"/>
</dbReference>
<dbReference type="InterPro" id="IPR002612">
    <property type="entry name" value="Adeno_E1B_55kDa"/>
</dbReference>
<name>A0A9W3INN1_9ADEN</name>
<evidence type="ECO:0000256" key="2">
    <source>
        <dbReference type="ARBA" id="ARBA00004192"/>
    </source>
</evidence>
<evidence type="ECO:0000256" key="9">
    <source>
        <dbReference type="ARBA" id="ARBA00031863"/>
    </source>
</evidence>
<keyword evidence="7" id="KW-1119">Modulation of host cell apoptosis by virus</keyword>
<keyword evidence="7" id="KW-0945">Host-virus interaction</keyword>
<evidence type="ECO:0000256" key="5">
    <source>
        <dbReference type="ARBA" id="ARBA00022518"/>
    </source>
</evidence>
<organism evidence="13 14">
    <name type="scientific">Simian adenovirus 6</name>
    <dbReference type="NCBI Taxonomy" id="413259"/>
    <lineage>
        <taxon>Viruses</taxon>
        <taxon>Varidnaviria</taxon>
        <taxon>Bamfordvirae</taxon>
        <taxon>Preplasmiviricota</taxon>
        <taxon>Polisuviricotina</taxon>
        <taxon>Pharingeaviricetes</taxon>
        <taxon>Rowavirales</taxon>
        <taxon>Adenoviridae</taxon>
        <taxon>Mastadenovirus</taxon>
        <taxon>Mastadenovirus simiae</taxon>
        <taxon>Simian mastadenovirus A</taxon>
    </lineage>
</organism>
<evidence type="ECO:0000256" key="1">
    <source>
        <dbReference type="ARBA" id="ARBA00004147"/>
    </source>
</evidence>
<comment type="function">
    <text evidence="10">Plays a major role to prevent cellular inhibition of viral genome replication. Assembles an SCF-like E3 ubiquitin ligase complex based on the cellular proteins ELOB, ELOC, CUL5 and RBX1, in cooperation with viral E4orf6. This viral RING-type ligase ubiquitinates cellular substrates and targets them to proteasomal degradation: TP53/p53, LIG4, MRE11-RAD50-NBS1 (MRN) complex, ITGA3, DAXX and BLM. E1B-55K probably acts as the substrate-specific adapter of the SCF-like E3 ubiquitin ligase complex. Degradation of host TP53/p53 activity is essential for preventing E1A-induced TP53 accumulation that would otherwise lead to cell apoptosis and growth arrest. E1B-55K also inactivates TP53 transcription-factor activity by binding its transactivation domain. E1B-55K also functions as a SUMO1 E3 ligase for TP53 which causes the latter to be sequestered in promyelocytic leukemia (PML) nuclear bodies thereby contributing to maximal inhibition of TP53 function.</text>
</comment>
<comment type="subcellular location">
    <subcellularLocation>
        <location evidence="2">Host cytoplasm</location>
    </subcellularLocation>
    <subcellularLocation>
        <location evidence="1">Host nucleus</location>
    </subcellularLocation>
</comment>
<dbReference type="InterPro" id="IPR012334">
    <property type="entry name" value="Pectin_lyas_fold"/>
</dbReference>
<sequence length="508" mass="55537">MERADAAQPGLHSGLPDAMPMEVRNQEGEEAVRALGGEASVSAPAASASSSAAEAGGSGSHFGGGERHGREESESGAGPSGGGVGGIPDPFPELALGAVGGASVVREDEEGRQRGQKREHFESSTFLADVTVALMAKNRLEVVWYPEVWEDFEKGDLHLLEKYNFEQVKTYWMNPDEDWEVVLNRYGKVALRPDCRYQVRDKVVLRRNVYLLGNGATVEMVDPRRGGFVANMQEMCPGVVGLSGVTFHSVRFSGSNFGGVVITANTPVVLHNCYFFGFSNTCVEMRVGGKVRGCSFYACWKGVVSQGKAKVSVHKCMLERCTLGISSEGFLHASDNVASDNGCAFLIKGGGRICHNMICGPGDVPPKPYQMVTCTDGKVRMLKPVHIVGHRRHRWPEFEHNVMTRCSLYLGGRRGVFLPRQCNLAHCNVIMEQSAATQVCFGGIFDISMVVYKILRYDDCRARTRTCDCGASHLCNLTVMGMVTEEVRLDHCQHSCLREEFSSSDEED</sequence>
<accession>A0A9W3INN1</accession>
<dbReference type="Pfam" id="PF01696">
    <property type="entry name" value="Adeno_E1B_55K"/>
    <property type="match status" value="1"/>
</dbReference>
<evidence type="ECO:0000313" key="13">
    <source>
        <dbReference type="EMBL" id="AFG19584.1"/>
    </source>
</evidence>
<keyword evidence="5" id="KW-0244">Early protein</keyword>
<dbReference type="Gene3D" id="2.160.20.10">
    <property type="entry name" value="Single-stranded right-handed beta-helix, Pectin lyase-like"/>
    <property type="match status" value="1"/>
</dbReference>
<evidence type="ECO:0000256" key="10">
    <source>
        <dbReference type="ARBA" id="ARBA00046084"/>
    </source>
</evidence>
<reference evidence="13 14" key="1">
    <citation type="journal article" date="2009" name="PLoS Pathog.">
        <title>Isolation and characterization of adenoviruses persistently shed from the gastrointestinal tract of non-human primates.</title>
        <authorList>
            <person name="Roy S."/>
            <person name="Vandenberghe L.H."/>
            <person name="Kryazhimskiy S."/>
            <person name="Grant R."/>
            <person name="Calcedo R."/>
            <person name="Yuan X."/>
            <person name="Keough M."/>
            <person name="Sandhu A."/>
            <person name="Wang Q."/>
            <person name="Medina-Jaszek C.A."/>
            <person name="Plotkin J.B."/>
            <person name="Wilson J.M."/>
        </authorList>
    </citation>
    <scope>NUCLEOTIDE SEQUENCE [LARGE SCALE GENOMIC DNA]</scope>
    <source>
        <strain evidence="13">SV-39</strain>
    </source>
</reference>
<dbReference type="SUPFAM" id="SSF51126">
    <property type="entry name" value="Pectin lyase-like"/>
    <property type="match status" value="1"/>
</dbReference>